<evidence type="ECO:0008006" key="4">
    <source>
        <dbReference type="Google" id="ProtNLM"/>
    </source>
</evidence>
<organism evidence="2 3">
    <name type="scientific">Alkalibacillus silvisoli</name>
    <dbReference type="NCBI Taxonomy" id="392823"/>
    <lineage>
        <taxon>Bacteria</taxon>
        <taxon>Bacillati</taxon>
        <taxon>Bacillota</taxon>
        <taxon>Bacilli</taxon>
        <taxon>Bacillales</taxon>
        <taxon>Bacillaceae</taxon>
        <taxon>Alkalibacillus</taxon>
    </lineage>
</organism>
<evidence type="ECO:0000313" key="2">
    <source>
        <dbReference type="EMBL" id="GAA0469580.1"/>
    </source>
</evidence>
<evidence type="ECO:0000313" key="3">
    <source>
        <dbReference type="Proteomes" id="UP001500740"/>
    </source>
</evidence>
<dbReference type="EMBL" id="BAAACZ010000027">
    <property type="protein sequence ID" value="GAA0469580.1"/>
    <property type="molecule type" value="Genomic_DNA"/>
</dbReference>
<keyword evidence="3" id="KW-1185">Reference proteome</keyword>
<dbReference type="RefSeq" id="WP_343784370.1">
    <property type="nucleotide sequence ID" value="NZ_BAAACZ010000027.1"/>
</dbReference>
<comment type="caution">
    <text evidence="2">The sequence shown here is derived from an EMBL/GenBank/DDBJ whole genome shotgun (WGS) entry which is preliminary data.</text>
</comment>
<keyword evidence="1" id="KW-1133">Transmembrane helix</keyword>
<dbReference type="PROSITE" id="PS51257">
    <property type="entry name" value="PROKAR_LIPOPROTEIN"/>
    <property type="match status" value="1"/>
</dbReference>
<evidence type="ECO:0000256" key="1">
    <source>
        <dbReference type="SAM" id="Phobius"/>
    </source>
</evidence>
<reference evidence="2 3" key="1">
    <citation type="journal article" date="2019" name="Int. J. Syst. Evol. Microbiol.">
        <title>The Global Catalogue of Microorganisms (GCM) 10K type strain sequencing project: providing services to taxonomists for standard genome sequencing and annotation.</title>
        <authorList>
            <consortium name="The Broad Institute Genomics Platform"/>
            <consortium name="The Broad Institute Genome Sequencing Center for Infectious Disease"/>
            <person name="Wu L."/>
            <person name="Ma J."/>
        </authorList>
    </citation>
    <scope>NUCLEOTIDE SEQUENCE [LARGE SCALE GENOMIC DNA]</scope>
    <source>
        <strain evidence="2 3">JCM 14193</strain>
    </source>
</reference>
<sequence length="224" mass="24472">MRSNRLLLLVLLSGIMVLAACGEMTLELEKDGSGEVFMEIPNNGMISPGEIESQLESQVEDSDQVSGFSVNEGSNSIRTSFQFDNISAIDPNSYIIPVSDYVVAGDSRLDELHIVDEEMEAFESDSTALFVRLPGDLQDFETARVEVSGEIVAHSEELELVNDDTVEVESRGEVFLVFEPSSGLGVLGWGMILLLPIAGGVFFYLRRNNMLPAKEAKKEGDTDA</sequence>
<gene>
    <name evidence="2" type="ORF">GCM10008935_26800</name>
</gene>
<protein>
    <recommendedName>
        <fullName evidence="4">DUF3153 domain-containing protein</fullName>
    </recommendedName>
</protein>
<name>A0ABN1A7P0_9BACI</name>
<proteinExistence type="predicted"/>
<keyword evidence="1" id="KW-0472">Membrane</keyword>
<dbReference type="Proteomes" id="UP001500740">
    <property type="component" value="Unassembled WGS sequence"/>
</dbReference>
<accession>A0ABN1A7P0</accession>
<feature type="transmembrane region" description="Helical" evidence="1">
    <location>
        <begin position="186"/>
        <end position="205"/>
    </location>
</feature>
<keyword evidence="1" id="KW-0812">Transmembrane</keyword>